<dbReference type="PATRIC" id="fig|754477.3.peg.1551"/>
<evidence type="ECO:0000313" key="1">
    <source>
        <dbReference type="EMBL" id="AFJ02721.1"/>
    </source>
</evidence>
<dbReference type="EMBL" id="CP003380">
    <property type="protein sequence ID" value="AFJ02721.1"/>
    <property type="molecule type" value="Genomic_DNA"/>
</dbReference>
<dbReference type="KEGG" id="mec:Q7C_1572"/>
<dbReference type="AlphaFoldDB" id="I1YIH8"/>
<keyword evidence="2" id="KW-1185">Reference proteome</keyword>
<dbReference type="PROSITE" id="PS51257">
    <property type="entry name" value="PROKAR_LIPOPROTEIN"/>
    <property type="match status" value="1"/>
</dbReference>
<evidence type="ECO:0008006" key="3">
    <source>
        <dbReference type="Google" id="ProtNLM"/>
    </source>
</evidence>
<accession>I1YIH8</accession>
<sequence precursor="true">MILTRILLLFSVLVIAGCWQSEDYIYSTDDYFLPVQGDLVTISDEFGPLGVYSINSENQYVPVFKEAEKNSFEQKFRLFDIGFIPVDRMAAYKEPREDWQANPTFSRSIFQDEETLLFISTLQQAEQPGQLVLASFVSNDVIGICSTLLQKGKGLHKEFSEFASIHAPEQAFTRKAGIAMLVLNEVTEAKRRGELQCDEYKIETHSHGDQDGLFEAVSRGDALRKAQTKQQMAKMKAGAVELAEARASRQTAENAGVSEKTELTPKEQLATLNQKLSILHRGAYDINNELDVERWGTLDGVGGKYFGVERNFRDRGLLFKSKMLCHNLSGYQAIYVTVTHASSSATNAEWAVRRGDSIPVRIETECGTIIHNAALKQVNKTLYTNTLSLTFADLIPSRRDNKYVQDPAALERARIQAKLFGTSVEGLTKMAGGFLSLEEAMKSKTLKIYADIRQNGAVRTVMLGDFGSESDEKGFKGFHAACLFGK</sequence>
<evidence type="ECO:0000313" key="2">
    <source>
        <dbReference type="Proteomes" id="UP000009145"/>
    </source>
</evidence>
<gene>
    <name evidence="1" type="ordered locus">Q7C_1572</name>
</gene>
<protein>
    <recommendedName>
        <fullName evidence="3">Lipoprotein</fullName>
    </recommendedName>
</protein>
<proteinExistence type="predicted"/>
<dbReference type="eggNOG" id="ENOG5033PK4">
    <property type="taxonomic scope" value="Bacteria"/>
</dbReference>
<organism evidence="1 2">
    <name type="scientific">Methylophaga frappieri (strain ATCC BAA-2434 / DSM 25690 / JAM7)</name>
    <dbReference type="NCBI Taxonomy" id="754477"/>
    <lineage>
        <taxon>Bacteria</taxon>
        <taxon>Pseudomonadati</taxon>
        <taxon>Pseudomonadota</taxon>
        <taxon>Gammaproteobacteria</taxon>
        <taxon>Thiotrichales</taxon>
        <taxon>Piscirickettsiaceae</taxon>
        <taxon>Methylophaga</taxon>
    </lineage>
</organism>
<dbReference type="Proteomes" id="UP000009145">
    <property type="component" value="Chromosome"/>
</dbReference>
<dbReference type="HOGENOM" id="CLU_562403_0_0_6"/>
<reference evidence="1 2" key="1">
    <citation type="journal article" date="2012" name="J. Bacteriol.">
        <title>Complete genome sequences of Methylophaga sp. strain JAM1 and Methylophaga sp. strain JAM7.</title>
        <authorList>
            <person name="Villeneuve C."/>
            <person name="Martineau C."/>
            <person name="Mauffrey F."/>
            <person name="Villemur R."/>
        </authorList>
    </citation>
    <scope>NUCLEOTIDE SEQUENCE [LARGE SCALE GENOMIC DNA]</scope>
    <source>
        <strain evidence="1 2">JAM7</strain>
    </source>
</reference>
<name>I1YIH8_METFJ</name>